<evidence type="ECO:0000256" key="1">
    <source>
        <dbReference type="SAM" id="Phobius"/>
    </source>
</evidence>
<dbReference type="SMART" id="SM00091">
    <property type="entry name" value="PAS"/>
    <property type="match status" value="2"/>
</dbReference>
<feature type="transmembrane region" description="Helical" evidence="1">
    <location>
        <begin position="140"/>
        <end position="157"/>
    </location>
</feature>
<gene>
    <name evidence="5" type="ORF">C3L24_10140</name>
</gene>
<feature type="transmembrane region" description="Helical" evidence="1">
    <location>
        <begin position="114"/>
        <end position="134"/>
    </location>
</feature>
<dbReference type="InterPro" id="IPR035965">
    <property type="entry name" value="PAS-like_dom_sf"/>
</dbReference>
<protein>
    <recommendedName>
        <fullName evidence="7">Diguanylate cyclase</fullName>
    </recommendedName>
</protein>
<dbReference type="EMBL" id="PQCO01000243">
    <property type="protein sequence ID" value="PUD99817.1"/>
    <property type="molecule type" value="Genomic_DNA"/>
</dbReference>
<keyword evidence="1" id="KW-1133">Transmembrane helix</keyword>
<keyword evidence="1" id="KW-0472">Membrane</keyword>
<dbReference type="InterPro" id="IPR000700">
    <property type="entry name" value="PAS-assoc_C"/>
</dbReference>
<dbReference type="CDD" id="cd01948">
    <property type="entry name" value="EAL"/>
    <property type="match status" value="1"/>
</dbReference>
<evidence type="ECO:0000259" key="4">
    <source>
        <dbReference type="PROSITE" id="PS50887"/>
    </source>
</evidence>
<dbReference type="SUPFAM" id="SSF55785">
    <property type="entry name" value="PYP-like sensor domain (PAS domain)"/>
    <property type="match status" value="2"/>
</dbReference>
<dbReference type="CDD" id="cd01949">
    <property type="entry name" value="GGDEF"/>
    <property type="match status" value="1"/>
</dbReference>
<evidence type="ECO:0000259" key="3">
    <source>
        <dbReference type="PROSITE" id="PS50883"/>
    </source>
</evidence>
<dbReference type="InterPro" id="IPR000160">
    <property type="entry name" value="GGDEF_dom"/>
</dbReference>
<evidence type="ECO:0000259" key="2">
    <source>
        <dbReference type="PROSITE" id="PS50113"/>
    </source>
</evidence>
<feature type="transmembrane region" description="Helical" evidence="1">
    <location>
        <begin position="90"/>
        <end position="107"/>
    </location>
</feature>
<dbReference type="PROSITE" id="PS50883">
    <property type="entry name" value="EAL"/>
    <property type="match status" value="1"/>
</dbReference>
<dbReference type="SUPFAM" id="SSF141868">
    <property type="entry name" value="EAL domain-like"/>
    <property type="match status" value="1"/>
</dbReference>
<dbReference type="SMART" id="SM00052">
    <property type="entry name" value="EAL"/>
    <property type="match status" value="1"/>
</dbReference>
<dbReference type="NCBIfam" id="TIGR00254">
    <property type="entry name" value="GGDEF"/>
    <property type="match status" value="1"/>
</dbReference>
<dbReference type="PANTHER" id="PTHR44757">
    <property type="entry name" value="DIGUANYLATE CYCLASE DGCP"/>
    <property type="match status" value="1"/>
</dbReference>
<keyword evidence="1" id="KW-0812">Transmembrane</keyword>
<sequence length="892" mass="98239">MRDAVAPDRGSVDADRVAMLYAGTHFSVLVTAAVATLFLGVHSAHLAPRLVLPWILALAAILLLRSAMAWRYNRQPSLEAVRHWVAYHRAGTLVTGVLWGWAGVLFFPEQQVHFQIFTVLVISGLAAGALTVHAPDFTSYLYYAIPSLLPVGGISLLQGDTLHVSIGVLVFAQMLFLLRTGHRLNESVLGSLRLRYENQGLVRDLQREKNRLDTRLARVLDGSASEVYLFDAQTLTCRLANGGALENLGLEGDDCGRFTLIELIDGIDRAEFERLVRPLREGEVAGLSLQVRHRRRDGTTYPVEARLQYSEREEPPVFVLTALDLTDREAAQEQVCKQQALMRSVIASAPIAIWSLDPQGRITFIDGSRSGIRGELPVAEVGDNFFSVFRDTAPVVADGHRALSGEGFVSTLDIGASRYEMHYSPLLDGDGHLNGTIGVAIDNTERKEYEDRLIRQANFDDLTGLPNRNYMLPRLGDAFARARRQRNQVALLFLDLDNFKTINDTLGHRAGDELLVLASERMRATLRESDTMFRMSGDEFLVCLEGIGAIREVEVVARKLNRIFASPFALASGEVYASVSIGICLFPDDGTDVEQLMQAADAAMYGAKARGRNTFQLFTRQMREEAEARLAIESQLRRALGSDEFSLVYQPKVEVHSGRIVGAEALLRWDNASLGAVGPERFIPVAEDAGLITDIGRWVIEQACLEAVCWPNDDDISVAVNISSRQFRMGDLLGCVGGALMASGLAPRRLELEITESLLVQDAPETINILNALQRRGVRLALDDFGTGYSSLSYLKRFPLQVLKIDRSFIRDIGVDRSDEALVEAIIAMAHALDLDLVAEGVESAGQLEFIRLRGVEMIQGYYFSPPVDAARFRAYLSEGPPWGAPGKATGG</sequence>
<feature type="domain" description="EAL" evidence="3">
    <location>
        <begin position="629"/>
        <end position="881"/>
    </location>
</feature>
<organism evidence="5 6">
    <name type="scientific">Candidatus Sedimenticola endophacoides</name>
    <dbReference type="NCBI Taxonomy" id="2548426"/>
    <lineage>
        <taxon>Bacteria</taxon>
        <taxon>Pseudomonadati</taxon>
        <taxon>Pseudomonadota</taxon>
        <taxon>Gammaproteobacteria</taxon>
        <taxon>Chromatiales</taxon>
        <taxon>Sedimenticolaceae</taxon>
        <taxon>Sedimenticola</taxon>
    </lineage>
</organism>
<feature type="transmembrane region" description="Helical" evidence="1">
    <location>
        <begin position="51"/>
        <end position="70"/>
    </location>
</feature>
<feature type="domain" description="PAC" evidence="2">
    <location>
        <begin position="403"/>
        <end position="455"/>
    </location>
</feature>
<dbReference type="Gene3D" id="3.20.20.450">
    <property type="entry name" value="EAL domain"/>
    <property type="match status" value="1"/>
</dbReference>
<dbReference type="SMART" id="SM00267">
    <property type="entry name" value="GGDEF"/>
    <property type="match status" value="1"/>
</dbReference>
<dbReference type="Gene3D" id="3.30.450.20">
    <property type="entry name" value="PAS domain"/>
    <property type="match status" value="2"/>
</dbReference>
<proteinExistence type="predicted"/>
<dbReference type="InterPro" id="IPR043128">
    <property type="entry name" value="Rev_trsase/Diguanyl_cyclase"/>
</dbReference>
<dbReference type="PANTHER" id="PTHR44757:SF2">
    <property type="entry name" value="BIOFILM ARCHITECTURE MAINTENANCE PROTEIN MBAA"/>
    <property type="match status" value="1"/>
</dbReference>
<dbReference type="Pfam" id="PF00990">
    <property type="entry name" value="GGDEF"/>
    <property type="match status" value="1"/>
</dbReference>
<dbReference type="Proteomes" id="UP000250928">
    <property type="component" value="Unassembled WGS sequence"/>
</dbReference>
<evidence type="ECO:0000313" key="6">
    <source>
        <dbReference type="Proteomes" id="UP000250928"/>
    </source>
</evidence>
<dbReference type="AlphaFoldDB" id="A0A6N4DSB7"/>
<dbReference type="Gene3D" id="3.30.70.270">
    <property type="match status" value="1"/>
</dbReference>
<dbReference type="InterPro" id="IPR001633">
    <property type="entry name" value="EAL_dom"/>
</dbReference>
<feature type="domain" description="GGDEF" evidence="4">
    <location>
        <begin position="487"/>
        <end position="620"/>
    </location>
</feature>
<reference evidence="5 6" key="1">
    <citation type="submission" date="2018-01" db="EMBL/GenBank/DDBJ databases">
        <title>Novel co-symbiosis in the lucinid bivalve Phacoides pectinatus.</title>
        <authorList>
            <person name="Lim S.J."/>
            <person name="Davis B.G."/>
            <person name="Gill D.E."/>
            <person name="Engel A.S."/>
            <person name="Anderson L.C."/>
            <person name="Campbell B.J."/>
        </authorList>
    </citation>
    <scope>NUCLEOTIDE SEQUENCE [LARGE SCALE GENOMIC DNA]</scope>
    <source>
        <strain evidence="5">N3_P5</strain>
    </source>
</reference>
<dbReference type="PROSITE" id="PS50887">
    <property type="entry name" value="GGDEF"/>
    <property type="match status" value="1"/>
</dbReference>
<accession>A0A6N4DSB7</accession>
<dbReference type="InterPro" id="IPR013656">
    <property type="entry name" value="PAS_4"/>
</dbReference>
<dbReference type="Pfam" id="PF08448">
    <property type="entry name" value="PAS_4"/>
    <property type="match status" value="1"/>
</dbReference>
<comment type="caution">
    <text evidence="5">The sequence shown here is derived from an EMBL/GenBank/DDBJ whole genome shotgun (WGS) entry which is preliminary data.</text>
</comment>
<evidence type="ECO:0000313" key="5">
    <source>
        <dbReference type="EMBL" id="PUD99817.1"/>
    </source>
</evidence>
<name>A0A6N4DSB7_9GAMM</name>
<dbReference type="SUPFAM" id="SSF55073">
    <property type="entry name" value="Nucleotide cyclase"/>
    <property type="match status" value="1"/>
</dbReference>
<feature type="transmembrane region" description="Helical" evidence="1">
    <location>
        <begin position="20"/>
        <end position="39"/>
    </location>
</feature>
<dbReference type="NCBIfam" id="TIGR00229">
    <property type="entry name" value="sensory_box"/>
    <property type="match status" value="1"/>
</dbReference>
<feature type="domain" description="PAC" evidence="2">
    <location>
        <begin position="287"/>
        <end position="337"/>
    </location>
</feature>
<dbReference type="InterPro" id="IPR029787">
    <property type="entry name" value="Nucleotide_cyclase"/>
</dbReference>
<evidence type="ECO:0008006" key="7">
    <source>
        <dbReference type="Google" id="ProtNLM"/>
    </source>
</evidence>
<dbReference type="InterPro" id="IPR000014">
    <property type="entry name" value="PAS"/>
</dbReference>
<dbReference type="PROSITE" id="PS50113">
    <property type="entry name" value="PAC"/>
    <property type="match status" value="2"/>
</dbReference>
<dbReference type="Pfam" id="PF00563">
    <property type="entry name" value="EAL"/>
    <property type="match status" value="1"/>
</dbReference>
<dbReference type="InterPro" id="IPR052155">
    <property type="entry name" value="Biofilm_reg_signaling"/>
</dbReference>
<dbReference type="InterPro" id="IPR035919">
    <property type="entry name" value="EAL_sf"/>
</dbReference>